<proteinExistence type="predicted"/>
<accession>A0AAU8EK03</accession>
<dbReference type="InterPro" id="IPR050482">
    <property type="entry name" value="Sensor_HK_TwoCompSys"/>
</dbReference>
<evidence type="ECO:0000256" key="9">
    <source>
        <dbReference type="SAM" id="Phobius"/>
    </source>
</evidence>
<evidence type="ECO:0000256" key="3">
    <source>
        <dbReference type="ARBA" id="ARBA00022553"/>
    </source>
</evidence>
<evidence type="ECO:0000256" key="1">
    <source>
        <dbReference type="ARBA" id="ARBA00000085"/>
    </source>
</evidence>
<name>A0AAU8EK03_9MICC</name>
<dbReference type="InterPro" id="IPR003594">
    <property type="entry name" value="HATPase_dom"/>
</dbReference>
<keyword evidence="3" id="KW-0597">Phosphoprotein</keyword>
<dbReference type="Gene3D" id="3.30.565.10">
    <property type="entry name" value="Histidine kinase-like ATPase, C-terminal domain"/>
    <property type="match status" value="1"/>
</dbReference>
<reference evidence="11" key="1">
    <citation type="submission" date="2024-06" db="EMBL/GenBank/DDBJ databases">
        <title>Biodegradation of dimethachlon by Arthrobacter sp. K5: mechanistic insights and ecological implications.</title>
        <authorList>
            <person name="Hu S."/>
            <person name="Lu P."/>
        </authorList>
    </citation>
    <scope>NUCLEOTIDE SEQUENCE</scope>
    <source>
        <strain evidence="11">K5</strain>
    </source>
</reference>
<keyword evidence="9" id="KW-0472">Membrane</keyword>
<keyword evidence="7" id="KW-0067">ATP-binding</keyword>
<dbReference type="GO" id="GO:0000155">
    <property type="term" value="F:phosphorelay sensor kinase activity"/>
    <property type="evidence" value="ECO:0007669"/>
    <property type="project" value="InterPro"/>
</dbReference>
<dbReference type="SMART" id="SM00387">
    <property type="entry name" value="HATPase_c"/>
    <property type="match status" value="1"/>
</dbReference>
<dbReference type="InterPro" id="IPR036890">
    <property type="entry name" value="HATPase_C_sf"/>
</dbReference>
<feature type="transmembrane region" description="Helical" evidence="9">
    <location>
        <begin position="40"/>
        <end position="58"/>
    </location>
</feature>
<sequence length="430" mass="45612">MIDAVSVKDAPATPADASFAELAARRRGLLRRYLHRRPRVMDAVVAACYAVLVVPTVIDAATTGRWAAVALLAAVALSLFLRRRRPVAVVVFVAAAEVGVSLLHPWGSNVSAGLWFSLYAVAVVHTRRFALVTMAVATAPLALLYFLAAVGPLERELPKHAASPEEFHLVTSIAAGTSIAFSNIIATGIGISVRQRREHEQEIAAWAAQAARLGSVNERNRIAREMHDVVAHSLTVMVALSDGAAVVVRRDPERAAEVLAELSRTGRTALADMRRVLGVLRDDASAGRAPREPLADGASLGKLLDGFRTAGLPVHYSHTGPALPEEVALQLTVYRIVQESLTNVLRYGRALSRVDVLVVRDDSTVTIEVHDDGRGTVEAATSGGTGQGLAGMKERARIYGGTVEAGPAAGGGWRVQAVLALNGRTQDGAR</sequence>
<evidence type="ECO:0000256" key="6">
    <source>
        <dbReference type="ARBA" id="ARBA00022777"/>
    </source>
</evidence>
<evidence type="ECO:0000259" key="10">
    <source>
        <dbReference type="SMART" id="SM00387"/>
    </source>
</evidence>
<keyword evidence="6 11" id="KW-0418">Kinase</keyword>
<dbReference type="Gene3D" id="1.20.5.1930">
    <property type="match status" value="1"/>
</dbReference>
<feature type="transmembrane region" description="Helical" evidence="9">
    <location>
        <begin position="127"/>
        <end position="148"/>
    </location>
</feature>
<keyword evidence="9" id="KW-1133">Transmembrane helix</keyword>
<dbReference type="Pfam" id="PF07730">
    <property type="entry name" value="HisKA_3"/>
    <property type="match status" value="1"/>
</dbReference>
<dbReference type="PANTHER" id="PTHR24421:SF10">
    <property type="entry name" value="NITRATE_NITRITE SENSOR PROTEIN NARQ"/>
    <property type="match status" value="1"/>
</dbReference>
<evidence type="ECO:0000256" key="2">
    <source>
        <dbReference type="ARBA" id="ARBA00012438"/>
    </source>
</evidence>
<feature type="transmembrane region" description="Helical" evidence="9">
    <location>
        <begin position="169"/>
        <end position="191"/>
    </location>
</feature>
<dbReference type="GO" id="GO:0016020">
    <property type="term" value="C:membrane"/>
    <property type="evidence" value="ECO:0007669"/>
    <property type="project" value="InterPro"/>
</dbReference>
<feature type="transmembrane region" description="Helical" evidence="9">
    <location>
        <begin position="64"/>
        <end position="81"/>
    </location>
</feature>
<organism evidence="11">
    <name type="scientific">Arthrobacter sp. K5</name>
    <dbReference type="NCBI Taxonomy" id="2839623"/>
    <lineage>
        <taxon>Bacteria</taxon>
        <taxon>Bacillati</taxon>
        <taxon>Actinomycetota</taxon>
        <taxon>Actinomycetes</taxon>
        <taxon>Micrococcales</taxon>
        <taxon>Micrococcaceae</taxon>
        <taxon>Arthrobacter</taxon>
    </lineage>
</organism>
<dbReference type="RefSeq" id="WP_353710585.1">
    <property type="nucleotide sequence ID" value="NZ_CP159279.1"/>
</dbReference>
<dbReference type="Pfam" id="PF02518">
    <property type="entry name" value="HATPase_c"/>
    <property type="match status" value="1"/>
</dbReference>
<keyword evidence="9" id="KW-0812">Transmembrane</keyword>
<evidence type="ECO:0000256" key="7">
    <source>
        <dbReference type="ARBA" id="ARBA00022840"/>
    </source>
</evidence>
<dbReference type="EC" id="2.7.13.3" evidence="2"/>
<dbReference type="GO" id="GO:0005524">
    <property type="term" value="F:ATP binding"/>
    <property type="evidence" value="ECO:0007669"/>
    <property type="project" value="UniProtKB-KW"/>
</dbReference>
<comment type="catalytic activity">
    <reaction evidence="1">
        <text>ATP + protein L-histidine = ADP + protein N-phospho-L-histidine.</text>
        <dbReference type="EC" id="2.7.13.3"/>
    </reaction>
</comment>
<keyword evidence="4" id="KW-0808">Transferase</keyword>
<evidence type="ECO:0000256" key="8">
    <source>
        <dbReference type="ARBA" id="ARBA00023012"/>
    </source>
</evidence>
<evidence type="ECO:0000313" key="11">
    <source>
        <dbReference type="EMBL" id="XCH09890.1"/>
    </source>
</evidence>
<dbReference type="AlphaFoldDB" id="A0AAU8EK03"/>
<protein>
    <recommendedName>
        <fullName evidence="2">histidine kinase</fullName>
        <ecNumber evidence="2">2.7.13.3</ecNumber>
    </recommendedName>
</protein>
<dbReference type="SUPFAM" id="SSF55874">
    <property type="entry name" value="ATPase domain of HSP90 chaperone/DNA topoisomerase II/histidine kinase"/>
    <property type="match status" value="1"/>
</dbReference>
<evidence type="ECO:0000256" key="5">
    <source>
        <dbReference type="ARBA" id="ARBA00022741"/>
    </source>
</evidence>
<keyword evidence="5" id="KW-0547">Nucleotide-binding</keyword>
<evidence type="ECO:0000256" key="4">
    <source>
        <dbReference type="ARBA" id="ARBA00022679"/>
    </source>
</evidence>
<feature type="domain" description="Histidine kinase/HSP90-like ATPase" evidence="10">
    <location>
        <begin position="328"/>
        <end position="423"/>
    </location>
</feature>
<dbReference type="EMBL" id="CP159279">
    <property type="protein sequence ID" value="XCH09890.1"/>
    <property type="molecule type" value="Genomic_DNA"/>
</dbReference>
<gene>
    <name evidence="11" type="ORF">ABRP34_13630</name>
</gene>
<dbReference type="GO" id="GO:0046983">
    <property type="term" value="F:protein dimerization activity"/>
    <property type="evidence" value="ECO:0007669"/>
    <property type="project" value="InterPro"/>
</dbReference>
<keyword evidence="8" id="KW-0902">Two-component regulatory system</keyword>
<dbReference type="CDD" id="cd16917">
    <property type="entry name" value="HATPase_UhpB-NarQ-NarX-like"/>
    <property type="match status" value="1"/>
</dbReference>
<dbReference type="PANTHER" id="PTHR24421">
    <property type="entry name" value="NITRATE/NITRITE SENSOR PROTEIN NARX-RELATED"/>
    <property type="match status" value="1"/>
</dbReference>
<dbReference type="InterPro" id="IPR011712">
    <property type="entry name" value="Sig_transdc_His_kin_sub3_dim/P"/>
</dbReference>